<dbReference type="GO" id="GO:0042254">
    <property type="term" value="P:ribosome biogenesis"/>
    <property type="evidence" value="ECO:0007669"/>
    <property type="project" value="UniProtKB-KW"/>
</dbReference>
<comment type="similarity">
    <text evidence="2">Belongs to the NOP5/NOP56 family.</text>
</comment>
<dbReference type="Gene3D" id="1.10.287.4070">
    <property type="match status" value="1"/>
</dbReference>
<dbReference type="Gene3D" id="1.10.246.90">
    <property type="entry name" value="Nop domain"/>
    <property type="match status" value="1"/>
</dbReference>
<dbReference type="Proteomes" id="UP001142489">
    <property type="component" value="Unassembled WGS sequence"/>
</dbReference>
<protein>
    <recommendedName>
        <fullName evidence="5">Nucleolar protein 56</fullName>
    </recommendedName>
    <alternativeName>
        <fullName evidence="6">Nucleolar protein 5A</fullName>
    </alternativeName>
</protein>
<name>A0A9Q1B0L0_9SAUR</name>
<dbReference type="PANTHER" id="PTHR10894">
    <property type="entry name" value="NUCLEOLAR PROTEIN 5 NUCLEOLAR PROTEIN NOP5 NOP58"/>
    <property type="match status" value="1"/>
</dbReference>
<evidence type="ECO:0000256" key="2">
    <source>
        <dbReference type="ARBA" id="ARBA00009211"/>
    </source>
</evidence>
<proteinExistence type="inferred from homology"/>
<comment type="subcellular location">
    <subcellularLocation>
        <location evidence="1">Nucleus</location>
        <location evidence="1">Nucleolus</location>
    </subcellularLocation>
</comment>
<evidence type="ECO:0000256" key="5">
    <source>
        <dbReference type="ARBA" id="ARBA00040742"/>
    </source>
</evidence>
<sequence>MVRLVAFSPFKSAQSALENINAVSEGIRLHFHNLIKGLTVQSASKAQLGLGHSYSRAKVKFNVNRVDNMIIQSISLLDQLDKDINTFSMRVREWYGYHFPELIKIVSDNYTYCRLAKLIGNRKELSEENLEGLEEIVMDSAKAQAILEASRSSMGMDISPIDLINIESFSSRVISLSEYRKGLQEYLRSKMSQVGARLISHAGSLTNLAKYPASTVQILGAEKALFRALKTRGNTPKYGLIFHSTFIGRAAAKNKGRISRYLANKCAIASRIDCFSEVPTCVFGEKLREQVEERLAFYETGDPPRKNLDVMKEAVVEVKEWDAEGWEAEPLAANTGRDENFHT</sequence>
<dbReference type="GO" id="GO:0032040">
    <property type="term" value="C:small-subunit processome"/>
    <property type="evidence" value="ECO:0007669"/>
    <property type="project" value="InterPro"/>
</dbReference>
<dbReference type="PROSITE" id="PS51358">
    <property type="entry name" value="NOP"/>
    <property type="match status" value="1"/>
</dbReference>
<dbReference type="InterPro" id="IPR012976">
    <property type="entry name" value="NOSIC"/>
</dbReference>
<dbReference type="InterPro" id="IPR045056">
    <property type="entry name" value="Nop56/Nop58"/>
</dbReference>
<evidence type="ECO:0000256" key="6">
    <source>
        <dbReference type="ARBA" id="ARBA00041388"/>
    </source>
</evidence>
<dbReference type="GO" id="GO:0031428">
    <property type="term" value="C:box C/D methylation guide snoRNP complex"/>
    <property type="evidence" value="ECO:0007669"/>
    <property type="project" value="InterPro"/>
</dbReference>
<accession>A0A9Q1B0L0</accession>
<keyword evidence="11" id="KW-1185">Reference proteome</keyword>
<dbReference type="EMBL" id="JAPFRF010000007">
    <property type="protein sequence ID" value="KAJ7326679.1"/>
    <property type="molecule type" value="Genomic_DNA"/>
</dbReference>
<dbReference type="InterPro" id="IPR042239">
    <property type="entry name" value="Nop_C"/>
</dbReference>
<keyword evidence="4" id="KW-0539">Nucleus</keyword>
<dbReference type="InterPro" id="IPR002687">
    <property type="entry name" value="Nop_dom"/>
</dbReference>
<organism evidence="10 11">
    <name type="scientific">Phrynocephalus forsythii</name>
    <dbReference type="NCBI Taxonomy" id="171643"/>
    <lineage>
        <taxon>Eukaryota</taxon>
        <taxon>Metazoa</taxon>
        <taxon>Chordata</taxon>
        <taxon>Craniata</taxon>
        <taxon>Vertebrata</taxon>
        <taxon>Euteleostomi</taxon>
        <taxon>Lepidosauria</taxon>
        <taxon>Squamata</taxon>
        <taxon>Bifurcata</taxon>
        <taxon>Unidentata</taxon>
        <taxon>Episquamata</taxon>
        <taxon>Toxicofera</taxon>
        <taxon>Iguania</taxon>
        <taxon>Acrodonta</taxon>
        <taxon>Agamidae</taxon>
        <taxon>Agaminae</taxon>
        <taxon>Phrynocephalus</taxon>
    </lineage>
</organism>
<comment type="subunit">
    <text evidence="8">Part of a large pre-ribosomal ribonucleoprotein (RNP) complex, that consists of at least 62 ribosomal proteins, 45 nonribosomal proteins and both pre-rRNA and mature rRNA species. Within this complex directly interacts with TCOF1 in an RNA-independent manner. Core component of box C/D small nucleolar ribonucleoprotein (snoRNP) particles; the core proteins SNU13, NOP56, NOP58 and FBL or FBLL1 assemble stepwise onto the snoRNA. Interacts with NOP1 and NOP58. Interacts with NUFIP1, RUVBL1 and RUVBL2; RUVBL1:RUVBL2 seem to bridge the association of NOP56 with NUFIP1. Part of the small subunit (SSU) processome, composed of more than 70 proteins and the RNA chaperone small nucleolar RNA (snoRNA) U3. Interacts with NOP2 and FBL.</text>
</comment>
<dbReference type="Pfam" id="PF08156">
    <property type="entry name" value="NOP5NT"/>
    <property type="match status" value="1"/>
</dbReference>
<dbReference type="FunFam" id="1.10.287.4070:FF:000002">
    <property type="entry name" value="Nucleolar protein 56"/>
    <property type="match status" value="1"/>
</dbReference>
<dbReference type="InterPro" id="IPR036070">
    <property type="entry name" value="Nop_dom_sf"/>
</dbReference>
<evidence type="ECO:0000256" key="7">
    <source>
        <dbReference type="ARBA" id="ARBA00053627"/>
    </source>
</evidence>
<evidence type="ECO:0000256" key="1">
    <source>
        <dbReference type="ARBA" id="ARBA00004604"/>
    </source>
</evidence>
<reference evidence="10" key="1">
    <citation type="journal article" date="2023" name="DNA Res.">
        <title>Chromosome-level genome assembly of Phrynocephalus forsythii using third-generation DNA sequencing and Hi-C analysis.</title>
        <authorList>
            <person name="Qi Y."/>
            <person name="Zhao W."/>
            <person name="Zhao Y."/>
            <person name="Niu C."/>
            <person name="Cao S."/>
            <person name="Zhang Y."/>
        </authorList>
    </citation>
    <scope>NUCLEOTIDE SEQUENCE</scope>
    <source>
        <tissue evidence="10">Muscle</tissue>
    </source>
</reference>
<feature type="domain" description="Nop" evidence="9">
    <location>
        <begin position="179"/>
        <end position="300"/>
    </location>
</feature>
<dbReference type="InterPro" id="IPR012974">
    <property type="entry name" value="NOP58/56_N"/>
</dbReference>
<evidence type="ECO:0000256" key="3">
    <source>
        <dbReference type="ARBA" id="ARBA00022517"/>
    </source>
</evidence>
<dbReference type="PANTHER" id="PTHR10894:SF0">
    <property type="entry name" value="NUCLEOLAR PROTEIN 56"/>
    <property type="match status" value="1"/>
</dbReference>
<evidence type="ECO:0000313" key="10">
    <source>
        <dbReference type="EMBL" id="KAJ7326679.1"/>
    </source>
</evidence>
<dbReference type="Pfam" id="PF01798">
    <property type="entry name" value="Nop"/>
    <property type="match status" value="1"/>
</dbReference>
<comment type="function">
    <text evidence="7">Involved in the early to middle stages of 60S ribosomal subunit biogenesis. Required for the biogenesis of box C/D snoRNAs such U3, U8 and U14 snoRNAs. Part of the small subunit (SSU) processome, first precursor of the small eukaryotic ribosomal subunit. During the assembly of the SSU processome in the nucleolus, many ribosome biogenesis factors, an RNA chaperone and ribosomal proteins associate with the nascent pre-rRNA and work in concert to generate RNA folding, modifications, rearrangements and cleavage as well as targeted degradation of pre-ribosomal RNA by the RNA exosome. Core component of box C/D small nucleolar ribonucleoprotein (snoRNP) complexes that function in methylation of multiple sites on ribosomal RNAs (rRNAs) and messenger RNAs (mRNAs).</text>
</comment>
<evidence type="ECO:0000256" key="4">
    <source>
        <dbReference type="ARBA" id="ARBA00023242"/>
    </source>
</evidence>
<dbReference type="GO" id="GO:0030515">
    <property type="term" value="F:snoRNA binding"/>
    <property type="evidence" value="ECO:0007669"/>
    <property type="project" value="InterPro"/>
</dbReference>
<dbReference type="FunFam" id="1.10.246.90:FF:000001">
    <property type="entry name" value="Nucleolar protein 56"/>
    <property type="match status" value="1"/>
</dbReference>
<dbReference type="OrthoDB" id="6780543at2759"/>
<dbReference type="SMART" id="SM00931">
    <property type="entry name" value="NOSIC"/>
    <property type="match status" value="1"/>
</dbReference>
<dbReference type="AlphaFoldDB" id="A0A9Q1B0L0"/>
<dbReference type="SUPFAM" id="SSF89124">
    <property type="entry name" value="Nop domain"/>
    <property type="match status" value="1"/>
</dbReference>
<evidence type="ECO:0000256" key="8">
    <source>
        <dbReference type="ARBA" id="ARBA00064370"/>
    </source>
</evidence>
<evidence type="ECO:0000313" key="11">
    <source>
        <dbReference type="Proteomes" id="UP001142489"/>
    </source>
</evidence>
<evidence type="ECO:0000259" key="9">
    <source>
        <dbReference type="PROSITE" id="PS51358"/>
    </source>
</evidence>
<gene>
    <name evidence="10" type="ORF">JRQ81_016438</name>
</gene>
<comment type="caution">
    <text evidence="10">The sequence shown here is derived from an EMBL/GenBank/DDBJ whole genome shotgun (WGS) entry which is preliminary data.</text>
</comment>
<keyword evidence="3" id="KW-0690">Ribosome biogenesis</keyword>